<evidence type="ECO:0000256" key="5">
    <source>
        <dbReference type="ARBA" id="ARBA00022968"/>
    </source>
</evidence>
<name>B4G9G3_DROPE</name>
<proteinExistence type="inferred from homology"/>
<keyword evidence="4 11" id="KW-0430">Lectin</keyword>
<dbReference type="GO" id="GO:0004653">
    <property type="term" value="F:polypeptide N-acetylgalactosaminyltransferase activity"/>
    <property type="evidence" value="ECO:0007669"/>
    <property type="project" value="TreeGrafter"/>
</dbReference>
<dbReference type="GO" id="GO:0030246">
    <property type="term" value="F:carbohydrate binding"/>
    <property type="evidence" value="ECO:0007669"/>
    <property type="project" value="UniProtKB-KW"/>
</dbReference>
<evidence type="ECO:0000256" key="7">
    <source>
        <dbReference type="ARBA" id="ARBA00023034"/>
    </source>
</evidence>
<evidence type="ECO:0000256" key="9">
    <source>
        <dbReference type="ARBA" id="ARBA00023157"/>
    </source>
</evidence>
<dbReference type="CDD" id="cd02510">
    <property type="entry name" value="pp-GalNAc-T"/>
    <property type="match status" value="1"/>
</dbReference>
<keyword evidence="3" id="KW-0812">Transmembrane</keyword>
<evidence type="ECO:0000313" key="14">
    <source>
        <dbReference type="Proteomes" id="UP000008744"/>
    </source>
</evidence>
<dbReference type="SUPFAM" id="SSF53448">
    <property type="entry name" value="Nucleotide-diphospho-sugar transferases"/>
    <property type="match status" value="1"/>
</dbReference>
<dbReference type="Pfam" id="PF00535">
    <property type="entry name" value="Glycos_transf_2"/>
    <property type="match status" value="1"/>
</dbReference>
<sequence>MKVNLDLKKMVALLLAIITVSLISTILMGKSIHTQSFDTTVADTENTENIMVGQMVLDELNVWFDLPLQGGPRKDWHDRAVMQADSLKTGLGEQGLRIAIKDTKEYEEMIAMSIKKGFNSLLSDKISVNRTIADTRPLRCKSRKYLVKLPNVSVIMVFHNTHLSVLLRAIHSIINRTPHELLHEVILVDDGSTAQELQEQLDKYVNEHFGSKVSIIRQKKRTGMPAARVAGVNSANGTVMVFCDASIEVIYNWLPPLLEPMTLHYKIVTSPILDEIDNTDFSFKWSDPLLWRGGFDWHFNFNKLPVLQEDIKGESQPYRNPVMEGTVFAIDRKYFLELGGYDEGLDASGGEQYEMSFKIWMCGGMLLQVPCSRVGHIAIDPKDAQDPTWQKGELLESTKGEYDTLTRNYKRVAEVWMDGYKHYLYLRDPYKYHINAGNVTRQKNIRESLQCNSFDWYLHQVAPDFLKRFPLVEPRGYGSGAIQNVAYPGLCIDALAEGFRKPVGLGQCSANLTHPPPTQFWRLTNDLEIVSGIDLNCLQMRGTTLNATVWLNRCTKGDNQIWSYSINRKWIQQSSSLNRCLEAFVDGKKAVVRVNHCYPESPSQRWVIGWTNMYLSAKFRLNSTSEMKRRFGYPA</sequence>
<comment type="subcellular location">
    <subcellularLocation>
        <location evidence="1 11">Golgi apparatus membrane</location>
        <topology evidence="1 11">Single-pass type II membrane protein</topology>
    </subcellularLocation>
</comment>
<dbReference type="STRING" id="7234.B4G9G3"/>
<dbReference type="AlphaFoldDB" id="B4G9G3"/>
<keyword evidence="11" id="KW-0464">Manganese</keyword>
<evidence type="ECO:0000259" key="12">
    <source>
        <dbReference type="SMART" id="SM00458"/>
    </source>
</evidence>
<dbReference type="InterPro" id="IPR045885">
    <property type="entry name" value="GalNAc-T"/>
</dbReference>
<dbReference type="InterPro" id="IPR035992">
    <property type="entry name" value="Ricin_B-like_lectins"/>
</dbReference>
<dbReference type="PANTHER" id="PTHR11675:SF134">
    <property type="entry name" value="N-ACETYLGALACTOSAMINYLTRANSFERASE 4-RELATED"/>
    <property type="match status" value="1"/>
</dbReference>
<evidence type="ECO:0000256" key="8">
    <source>
        <dbReference type="ARBA" id="ARBA00023136"/>
    </source>
</evidence>
<gene>
    <name evidence="13" type="primary">Dper\GL18654</name>
    <name evidence="13" type="ORF">Dper_GL18654</name>
</gene>
<dbReference type="EC" id="2.4.1.-" evidence="11"/>
<evidence type="ECO:0000256" key="2">
    <source>
        <dbReference type="ARBA" id="ARBA00005680"/>
    </source>
</evidence>
<evidence type="ECO:0000256" key="11">
    <source>
        <dbReference type="RuleBase" id="RU361242"/>
    </source>
</evidence>
<keyword evidence="14" id="KW-1185">Reference proteome</keyword>
<dbReference type="PANTHER" id="PTHR11675">
    <property type="entry name" value="N-ACETYLGALACTOSAMINYLTRANSFERASE"/>
    <property type="match status" value="1"/>
</dbReference>
<keyword evidence="10" id="KW-0325">Glycoprotein</keyword>
<dbReference type="InterPro" id="IPR029044">
    <property type="entry name" value="Nucleotide-diphossugar_trans"/>
</dbReference>
<reference evidence="13 14" key="1">
    <citation type="journal article" date="2007" name="Nature">
        <title>Evolution of genes and genomes on the Drosophila phylogeny.</title>
        <authorList>
            <consortium name="Drosophila 12 Genomes Consortium"/>
            <person name="Clark A.G."/>
            <person name="Eisen M.B."/>
            <person name="Smith D.R."/>
            <person name="Bergman C.M."/>
            <person name="Oliver B."/>
            <person name="Markow T.A."/>
            <person name="Kaufman T.C."/>
            <person name="Kellis M."/>
            <person name="Gelbart W."/>
            <person name="Iyer V.N."/>
            <person name="Pollard D.A."/>
            <person name="Sackton T.B."/>
            <person name="Larracuente A.M."/>
            <person name="Singh N.D."/>
            <person name="Abad J.P."/>
            <person name="Abt D.N."/>
            <person name="Adryan B."/>
            <person name="Aguade M."/>
            <person name="Akashi H."/>
            <person name="Anderson W.W."/>
            <person name="Aquadro C.F."/>
            <person name="Ardell D.H."/>
            <person name="Arguello R."/>
            <person name="Artieri C.G."/>
            <person name="Barbash D.A."/>
            <person name="Barker D."/>
            <person name="Barsanti P."/>
            <person name="Batterham P."/>
            <person name="Batzoglou S."/>
            <person name="Begun D."/>
            <person name="Bhutkar A."/>
            <person name="Blanco E."/>
            <person name="Bosak S.A."/>
            <person name="Bradley R.K."/>
            <person name="Brand A.D."/>
            <person name="Brent M.R."/>
            <person name="Brooks A.N."/>
            <person name="Brown R.H."/>
            <person name="Butlin R.K."/>
            <person name="Caggese C."/>
            <person name="Calvi B.R."/>
            <person name="Bernardo de Carvalho A."/>
            <person name="Caspi A."/>
            <person name="Castrezana S."/>
            <person name="Celniker S.E."/>
            <person name="Chang J.L."/>
            <person name="Chapple C."/>
            <person name="Chatterji S."/>
            <person name="Chinwalla A."/>
            <person name="Civetta A."/>
            <person name="Clifton S.W."/>
            <person name="Comeron J.M."/>
            <person name="Costello J.C."/>
            <person name="Coyne J.A."/>
            <person name="Daub J."/>
            <person name="David R.G."/>
            <person name="Delcher A.L."/>
            <person name="Delehaunty K."/>
            <person name="Do C.B."/>
            <person name="Ebling H."/>
            <person name="Edwards K."/>
            <person name="Eickbush T."/>
            <person name="Evans J.D."/>
            <person name="Filipski A."/>
            <person name="Findeiss S."/>
            <person name="Freyhult E."/>
            <person name="Fulton L."/>
            <person name="Fulton R."/>
            <person name="Garcia A.C."/>
            <person name="Gardiner A."/>
            <person name="Garfield D.A."/>
            <person name="Garvin B.E."/>
            <person name="Gibson G."/>
            <person name="Gilbert D."/>
            <person name="Gnerre S."/>
            <person name="Godfrey J."/>
            <person name="Good R."/>
            <person name="Gotea V."/>
            <person name="Gravely B."/>
            <person name="Greenberg A.J."/>
            <person name="Griffiths-Jones S."/>
            <person name="Gross S."/>
            <person name="Guigo R."/>
            <person name="Gustafson E.A."/>
            <person name="Haerty W."/>
            <person name="Hahn M.W."/>
            <person name="Halligan D.L."/>
            <person name="Halpern A.L."/>
            <person name="Halter G.M."/>
            <person name="Han M.V."/>
            <person name="Heger A."/>
            <person name="Hillier L."/>
            <person name="Hinrichs A.S."/>
            <person name="Holmes I."/>
            <person name="Hoskins R.A."/>
            <person name="Hubisz M.J."/>
            <person name="Hultmark D."/>
            <person name="Huntley M.A."/>
            <person name="Jaffe D.B."/>
            <person name="Jagadeeshan S."/>
            <person name="Jeck W.R."/>
            <person name="Johnson J."/>
            <person name="Jones C.D."/>
            <person name="Jordan W.C."/>
            <person name="Karpen G.H."/>
            <person name="Kataoka E."/>
            <person name="Keightley P.D."/>
            <person name="Kheradpour P."/>
            <person name="Kirkness E.F."/>
            <person name="Koerich L.B."/>
            <person name="Kristiansen K."/>
            <person name="Kudrna D."/>
            <person name="Kulathinal R.J."/>
            <person name="Kumar S."/>
            <person name="Kwok R."/>
            <person name="Lander E."/>
            <person name="Langley C.H."/>
            <person name="Lapoint R."/>
            <person name="Lazzaro B.P."/>
            <person name="Lee S.J."/>
            <person name="Levesque L."/>
            <person name="Li R."/>
            <person name="Lin C.F."/>
            <person name="Lin M.F."/>
            <person name="Lindblad-Toh K."/>
            <person name="Llopart A."/>
            <person name="Long M."/>
            <person name="Low L."/>
            <person name="Lozovsky E."/>
            <person name="Lu J."/>
            <person name="Luo M."/>
            <person name="Machado C.A."/>
            <person name="Makalowski W."/>
            <person name="Marzo M."/>
            <person name="Matsuda M."/>
            <person name="Matzkin L."/>
            <person name="McAllister B."/>
            <person name="McBride C.S."/>
            <person name="McKernan B."/>
            <person name="McKernan K."/>
            <person name="Mendez-Lago M."/>
            <person name="Minx P."/>
            <person name="Mollenhauer M.U."/>
            <person name="Montooth K."/>
            <person name="Mount S.M."/>
            <person name="Mu X."/>
            <person name="Myers E."/>
            <person name="Negre B."/>
            <person name="Newfeld S."/>
            <person name="Nielsen R."/>
            <person name="Noor M.A."/>
            <person name="O'Grady P."/>
            <person name="Pachter L."/>
            <person name="Papaceit M."/>
            <person name="Parisi M.J."/>
            <person name="Parisi M."/>
            <person name="Parts L."/>
            <person name="Pedersen J.S."/>
            <person name="Pesole G."/>
            <person name="Phillippy A.M."/>
            <person name="Ponting C.P."/>
            <person name="Pop M."/>
            <person name="Porcelli D."/>
            <person name="Powell J.R."/>
            <person name="Prohaska S."/>
            <person name="Pruitt K."/>
            <person name="Puig M."/>
            <person name="Quesneville H."/>
            <person name="Ram K.R."/>
            <person name="Rand D."/>
            <person name="Rasmussen M.D."/>
            <person name="Reed L.K."/>
            <person name="Reenan R."/>
            <person name="Reily A."/>
            <person name="Remington K.A."/>
            <person name="Rieger T.T."/>
            <person name="Ritchie M.G."/>
            <person name="Robin C."/>
            <person name="Rogers Y.H."/>
            <person name="Rohde C."/>
            <person name="Rozas J."/>
            <person name="Rubenfield M.J."/>
            <person name="Ruiz A."/>
            <person name="Russo S."/>
            <person name="Salzberg S.L."/>
            <person name="Sanchez-Gracia A."/>
            <person name="Saranga D.J."/>
            <person name="Sato H."/>
            <person name="Schaeffer S.W."/>
            <person name="Schatz M.C."/>
            <person name="Schlenke T."/>
            <person name="Schwartz R."/>
            <person name="Segarra C."/>
            <person name="Singh R.S."/>
            <person name="Sirot L."/>
            <person name="Sirota M."/>
            <person name="Sisneros N.B."/>
            <person name="Smith C.D."/>
            <person name="Smith T.F."/>
            <person name="Spieth J."/>
            <person name="Stage D.E."/>
            <person name="Stark A."/>
            <person name="Stephan W."/>
            <person name="Strausberg R.L."/>
            <person name="Strempel S."/>
            <person name="Sturgill D."/>
            <person name="Sutton G."/>
            <person name="Sutton G.G."/>
            <person name="Tao W."/>
            <person name="Teichmann S."/>
            <person name="Tobari Y.N."/>
            <person name="Tomimura Y."/>
            <person name="Tsolas J.M."/>
            <person name="Valente V.L."/>
            <person name="Venter E."/>
            <person name="Venter J.C."/>
            <person name="Vicario S."/>
            <person name="Vieira F.G."/>
            <person name="Vilella A.J."/>
            <person name="Villasante A."/>
            <person name="Walenz B."/>
            <person name="Wang J."/>
            <person name="Wasserman M."/>
            <person name="Watts T."/>
            <person name="Wilson D."/>
            <person name="Wilson R.K."/>
            <person name="Wing R.A."/>
            <person name="Wolfner M.F."/>
            <person name="Wong A."/>
            <person name="Wong G.K."/>
            <person name="Wu C.I."/>
            <person name="Wu G."/>
            <person name="Yamamoto D."/>
            <person name="Yang H.P."/>
            <person name="Yang S.P."/>
            <person name="Yorke J.A."/>
            <person name="Yoshida K."/>
            <person name="Zdobnov E."/>
            <person name="Zhang P."/>
            <person name="Zhang Y."/>
            <person name="Zimin A.V."/>
            <person name="Baldwin J."/>
            <person name="Abdouelleil A."/>
            <person name="Abdulkadir J."/>
            <person name="Abebe A."/>
            <person name="Abera B."/>
            <person name="Abreu J."/>
            <person name="Acer S.C."/>
            <person name="Aftuck L."/>
            <person name="Alexander A."/>
            <person name="An P."/>
            <person name="Anderson E."/>
            <person name="Anderson S."/>
            <person name="Arachi H."/>
            <person name="Azer M."/>
            <person name="Bachantsang P."/>
            <person name="Barry A."/>
            <person name="Bayul T."/>
            <person name="Berlin A."/>
            <person name="Bessette D."/>
            <person name="Bloom T."/>
            <person name="Blye J."/>
            <person name="Boguslavskiy L."/>
            <person name="Bonnet C."/>
            <person name="Boukhgalter B."/>
            <person name="Bourzgui I."/>
            <person name="Brown A."/>
            <person name="Cahill P."/>
            <person name="Channer S."/>
            <person name="Cheshatsang Y."/>
            <person name="Chuda L."/>
            <person name="Citroen M."/>
            <person name="Collymore A."/>
            <person name="Cooke P."/>
            <person name="Costello M."/>
            <person name="D'Aco K."/>
            <person name="Daza R."/>
            <person name="De Haan G."/>
            <person name="DeGray S."/>
            <person name="DeMaso C."/>
            <person name="Dhargay N."/>
            <person name="Dooley K."/>
            <person name="Dooley E."/>
            <person name="Doricent M."/>
            <person name="Dorje P."/>
            <person name="Dorjee K."/>
            <person name="Dupes A."/>
            <person name="Elong R."/>
            <person name="Falk J."/>
            <person name="Farina A."/>
            <person name="Faro S."/>
            <person name="Ferguson D."/>
            <person name="Fisher S."/>
            <person name="Foley C.D."/>
            <person name="Franke A."/>
            <person name="Friedrich D."/>
            <person name="Gadbois L."/>
            <person name="Gearin G."/>
            <person name="Gearin C.R."/>
            <person name="Giannoukos G."/>
            <person name="Goode T."/>
            <person name="Graham J."/>
            <person name="Grandbois E."/>
            <person name="Grewal S."/>
            <person name="Gyaltsen K."/>
            <person name="Hafez N."/>
            <person name="Hagos B."/>
            <person name="Hall J."/>
            <person name="Henson C."/>
            <person name="Hollinger A."/>
            <person name="Honan T."/>
            <person name="Huard M.D."/>
            <person name="Hughes L."/>
            <person name="Hurhula B."/>
            <person name="Husby M.E."/>
            <person name="Kamat A."/>
            <person name="Kanga B."/>
            <person name="Kashin S."/>
            <person name="Khazanovich D."/>
            <person name="Kisner P."/>
            <person name="Lance K."/>
            <person name="Lara M."/>
            <person name="Lee W."/>
            <person name="Lennon N."/>
            <person name="Letendre F."/>
            <person name="LeVine R."/>
            <person name="Lipovsky A."/>
            <person name="Liu X."/>
            <person name="Liu J."/>
            <person name="Liu S."/>
            <person name="Lokyitsang T."/>
            <person name="Lokyitsang Y."/>
            <person name="Lubonja R."/>
            <person name="Lui A."/>
            <person name="MacDonald P."/>
            <person name="Magnisalis V."/>
            <person name="Maru K."/>
            <person name="Matthews C."/>
            <person name="McCusker W."/>
            <person name="McDonough S."/>
            <person name="Mehta T."/>
            <person name="Meldrim J."/>
            <person name="Meneus L."/>
            <person name="Mihai O."/>
            <person name="Mihalev A."/>
            <person name="Mihova T."/>
            <person name="Mittelman R."/>
            <person name="Mlenga V."/>
            <person name="Montmayeur A."/>
            <person name="Mulrain L."/>
            <person name="Navidi A."/>
            <person name="Naylor J."/>
            <person name="Negash T."/>
            <person name="Nguyen T."/>
            <person name="Nguyen N."/>
            <person name="Nicol R."/>
            <person name="Norbu C."/>
            <person name="Norbu N."/>
            <person name="Novod N."/>
            <person name="O'Neill B."/>
            <person name="Osman S."/>
            <person name="Markiewicz E."/>
            <person name="Oyono O.L."/>
            <person name="Patti C."/>
            <person name="Phunkhang P."/>
            <person name="Pierre F."/>
            <person name="Priest M."/>
            <person name="Raghuraman S."/>
            <person name="Rege F."/>
            <person name="Reyes R."/>
            <person name="Rise C."/>
            <person name="Rogov P."/>
            <person name="Ross K."/>
            <person name="Ryan E."/>
            <person name="Settipalli S."/>
            <person name="Shea T."/>
            <person name="Sherpa N."/>
            <person name="Shi L."/>
            <person name="Shih D."/>
            <person name="Sparrow T."/>
            <person name="Spaulding J."/>
            <person name="Stalker J."/>
            <person name="Stange-Thomann N."/>
            <person name="Stavropoulos S."/>
            <person name="Stone C."/>
            <person name="Strader C."/>
            <person name="Tesfaye S."/>
            <person name="Thomson T."/>
            <person name="Thoulutsang Y."/>
            <person name="Thoulutsang D."/>
            <person name="Topham K."/>
            <person name="Topping I."/>
            <person name="Tsamla T."/>
            <person name="Vassiliev H."/>
            <person name="Vo A."/>
            <person name="Wangchuk T."/>
            <person name="Wangdi T."/>
            <person name="Weiand M."/>
            <person name="Wilkinson J."/>
            <person name="Wilson A."/>
            <person name="Yadav S."/>
            <person name="Young G."/>
            <person name="Yu Q."/>
            <person name="Zembek L."/>
            <person name="Zhong D."/>
            <person name="Zimmer A."/>
            <person name="Zwirko Z."/>
            <person name="Jaffe D.B."/>
            <person name="Alvarez P."/>
            <person name="Brockman W."/>
            <person name="Butler J."/>
            <person name="Chin C."/>
            <person name="Gnerre S."/>
            <person name="Grabherr M."/>
            <person name="Kleber M."/>
            <person name="Mauceli E."/>
            <person name="MacCallum I."/>
        </authorList>
    </citation>
    <scope>NUCLEOTIDE SEQUENCE [LARGE SCALE GENOMIC DNA]</scope>
    <source>
        <strain evidence="14">MSH-3 / Tucson 14011-0111.49</strain>
    </source>
</reference>
<evidence type="ECO:0000256" key="4">
    <source>
        <dbReference type="ARBA" id="ARBA00022734"/>
    </source>
</evidence>
<keyword evidence="11" id="KW-0328">Glycosyltransferase</keyword>
<evidence type="ECO:0000256" key="1">
    <source>
        <dbReference type="ARBA" id="ARBA00004323"/>
    </source>
</evidence>
<dbReference type="KEGG" id="dpe:6589746"/>
<dbReference type="PhylomeDB" id="B4G9G3"/>
<dbReference type="Gene3D" id="3.90.550.10">
    <property type="entry name" value="Spore Coat Polysaccharide Biosynthesis Protein SpsA, Chain A"/>
    <property type="match status" value="1"/>
</dbReference>
<evidence type="ECO:0000256" key="6">
    <source>
        <dbReference type="ARBA" id="ARBA00022989"/>
    </source>
</evidence>
<dbReference type="HOGENOM" id="CLU_013477_0_1_1"/>
<keyword evidence="8" id="KW-0472">Membrane</keyword>
<keyword evidence="7 11" id="KW-0333">Golgi apparatus</keyword>
<dbReference type="Proteomes" id="UP000008744">
    <property type="component" value="Unassembled WGS sequence"/>
</dbReference>
<comment type="cofactor">
    <cofactor evidence="11">
        <name>Mn(2+)</name>
        <dbReference type="ChEBI" id="CHEBI:29035"/>
    </cofactor>
</comment>
<evidence type="ECO:0000256" key="10">
    <source>
        <dbReference type="ARBA" id="ARBA00023180"/>
    </source>
</evidence>
<protein>
    <recommendedName>
        <fullName evidence="11">Polypeptide N-acetylgalactosaminyltransferase</fullName>
        <ecNumber evidence="11">2.4.1.-</ecNumber>
    </recommendedName>
    <alternativeName>
        <fullName evidence="11">Protein-UDP acetylgalactosaminyltransferase</fullName>
    </alternativeName>
</protein>
<dbReference type="SMR" id="B4G9G3"/>
<dbReference type="InterPro" id="IPR000772">
    <property type="entry name" value="Ricin_B_lectin"/>
</dbReference>
<keyword evidence="6" id="KW-1133">Transmembrane helix</keyword>
<evidence type="ECO:0000256" key="3">
    <source>
        <dbReference type="ARBA" id="ARBA00022692"/>
    </source>
</evidence>
<dbReference type="OrthoDB" id="7856051at2759"/>
<dbReference type="EMBL" id="CH479180">
    <property type="protein sequence ID" value="EDW28993.1"/>
    <property type="molecule type" value="Genomic_DNA"/>
</dbReference>
<comment type="pathway">
    <text evidence="11">Protein modification; protein glycosylation.</text>
</comment>
<dbReference type="eggNOG" id="KOG3736">
    <property type="taxonomic scope" value="Eukaryota"/>
</dbReference>
<accession>B4G9G3</accession>
<dbReference type="Gene3D" id="2.80.10.50">
    <property type="match status" value="1"/>
</dbReference>
<evidence type="ECO:0000313" key="13">
    <source>
        <dbReference type="EMBL" id="EDW28993.1"/>
    </source>
</evidence>
<dbReference type="SUPFAM" id="SSF50370">
    <property type="entry name" value="Ricin B-like lectins"/>
    <property type="match status" value="1"/>
</dbReference>
<keyword evidence="5" id="KW-0735">Signal-anchor</keyword>
<feature type="domain" description="Ricin B lectin" evidence="12">
    <location>
        <begin position="479"/>
        <end position="609"/>
    </location>
</feature>
<keyword evidence="11" id="KW-0808">Transferase</keyword>
<comment type="similarity">
    <text evidence="2 11">Belongs to the glycosyltransferase 2 family. GalNAc-T subfamily.</text>
</comment>
<dbReference type="SMART" id="SM00458">
    <property type="entry name" value="RICIN"/>
    <property type="match status" value="1"/>
</dbReference>
<keyword evidence="9 11" id="KW-1015">Disulfide bond</keyword>
<dbReference type="InterPro" id="IPR001173">
    <property type="entry name" value="Glyco_trans_2-like"/>
</dbReference>
<dbReference type="UniPathway" id="UPA00378"/>
<dbReference type="OMA" id="IMVFHNT"/>
<organism evidence="14">
    <name type="scientific">Drosophila persimilis</name>
    <name type="common">Fruit fly</name>
    <dbReference type="NCBI Taxonomy" id="7234"/>
    <lineage>
        <taxon>Eukaryota</taxon>
        <taxon>Metazoa</taxon>
        <taxon>Ecdysozoa</taxon>
        <taxon>Arthropoda</taxon>
        <taxon>Hexapoda</taxon>
        <taxon>Insecta</taxon>
        <taxon>Pterygota</taxon>
        <taxon>Neoptera</taxon>
        <taxon>Endopterygota</taxon>
        <taxon>Diptera</taxon>
        <taxon>Brachycera</taxon>
        <taxon>Muscomorpha</taxon>
        <taxon>Ephydroidea</taxon>
        <taxon>Drosophilidae</taxon>
        <taxon>Drosophila</taxon>
        <taxon>Sophophora</taxon>
    </lineage>
</organism>
<dbReference type="GO" id="GO:0000139">
    <property type="term" value="C:Golgi membrane"/>
    <property type="evidence" value="ECO:0007669"/>
    <property type="project" value="UniProtKB-SubCell"/>
</dbReference>
<dbReference type="Pfam" id="PF00652">
    <property type="entry name" value="Ricin_B_lectin"/>
    <property type="match status" value="1"/>
</dbReference>
<dbReference type="PROSITE" id="PS50231">
    <property type="entry name" value="RICIN_B_LECTIN"/>
    <property type="match status" value="1"/>
</dbReference>
<dbReference type="GO" id="GO:0006493">
    <property type="term" value="P:protein O-linked glycosylation"/>
    <property type="evidence" value="ECO:0007669"/>
    <property type="project" value="TreeGrafter"/>
</dbReference>